<evidence type="ECO:0000256" key="3">
    <source>
        <dbReference type="ARBA" id="ARBA00022989"/>
    </source>
</evidence>
<comment type="caution">
    <text evidence="9">The sequence shown here is derived from an EMBL/GenBank/DDBJ whole genome shotgun (WGS) entry which is preliminary data.</text>
</comment>
<feature type="transmembrane region" description="Helical" evidence="5">
    <location>
        <begin position="80"/>
        <end position="99"/>
    </location>
</feature>
<gene>
    <name evidence="9" type="ORF">CQW29_19535</name>
</gene>
<feature type="transmembrane region" description="Helical" evidence="5">
    <location>
        <begin position="443"/>
        <end position="462"/>
    </location>
</feature>
<feature type="transmembrane region" description="Helical" evidence="5">
    <location>
        <begin position="21"/>
        <end position="40"/>
    </location>
</feature>
<comment type="subcellular location">
    <subcellularLocation>
        <location evidence="1">Membrane</location>
        <topology evidence="1">Multi-pass membrane protein</topology>
    </subcellularLocation>
</comment>
<dbReference type="GO" id="GO:0016020">
    <property type="term" value="C:membrane"/>
    <property type="evidence" value="ECO:0007669"/>
    <property type="project" value="UniProtKB-SubCell"/>
</dbReference>
<keyword evidence="2 5" id="KW-0812">Transmembrane</keyword>
<dbReference type="RefSeq" id="WP_105594417.1">
    <property type="nucleotide sequence ID" value="NZ_PDET01000016.1"/>
</dbReference>
<keyword evidence="4 5" id="KW-0472">Membrane</keyword>
<feature type="transmembrane region" description="Helical" evidence="5">
    <location>
        <begin position="390"/>
        <end position="408"/>
    </location>
</feature>
<evidence type="ECO:0000313" key="10">
    <source>
        <dbReference type="Proteomes" id="UP000239181"/>
    </source>
</evidence>
<sequence>MSDTIPISEHKGMSLGRSRTLRNTLLCLVFLFFGLLLHWYQPNMGGSGLALPINIITWMTVCAFMVIITVWPVSSGRIRLRFSAASGWFVSGFLILILLSLCTKPVWRENAALTTIGMVGSVFFYLTLLQFKVRPSDTWWMMTAVLLGVVLECILCLVQYFHLPAAQWWEFSTLRSTRPYGIFQQINVLASFVATGVSALLFLSFSSPYQVLLSQGKFALYHRSACFFLFLLFGLVLQLCQSQIGYLATGIALLCYCCWFYRQAARLLWIAVALVSGILIGKLMQFLLMTPEINHVQSTHIRWVFIVDSLRMFIEKPLFGWGVGGFEYNFLHRFGGEETFAVQGTSAHPHNEILLWMVEGGSLALLAMAAIIIGGGIIVRLAYRRKKLPLLAVAFPVLLHMMTEYPIYQSAAHWLLLLIVLRCIDIPCRHFRVWPSLICSGRIFTGAAAAVFLILLAGALQLQGKLTDIERGGRQDELLAAAHPVGKILLSDRYDFDQHIGNLLRFNQSGDSYWLINFEHWARRYSGVHPDANIYDTRINIARQLNDVQHRLALQKEARWLFPHDPRFASEH</sequence>
<dbReference type="InterPro" id="IPR051533">
    <property type="entry name" value="WaaL-like"/>
</dbReference>
<proteinExistence type="predicted"/>
<dbReference type="InterPro" id="IPR007016">
    <property type="entry name" value="O-antigen_ligase-rel_domated"/>
</dbReference>
<feature type="transmembrane region" description="Helical" evidence="5">
    <location>
        <begin position="111"/>
        <end position="128"/>
    </location>
</feature>
<feature type="transmembrane region" description="Helical" evidence="5">
    <location>
        <begin position="363"/>
        <end position="383"/>
    </location>
</feature>
<feature type="transmembrane region" description="Helical" evidence="5">
    <location>
        <begin position="52"/>
        <end position="73"/>
    </location>
</feature>
<dbReference type="AlphaFoldDB" id="A0A2S9I7D1"/>
<feature type="domain" description="Protein glycosylation ligase" evidence="8">
    <location>
        <begin position="179"/>
        <end position="203"/>
    </location>
</feature>
<evidence type="ECO:0000259" key="6">
    <source>
        <dbReference type="Pfam" id="PF04932"/>
    </source>
</evidence>
<keyword evidence="10" id="KW-1185">Reference proteome</keyword>
<dbReference type="PANTHER" id="PTHR37422">
    <property type="entry name" value="TEICHURONIC ACID BIOSYNTHESIS PROTEIN TUAE"/>
    <property type="match status" value="1"/>
</dbReference>
<feature type="transmembrane region" description="Helical" evidence="5">
    <location>
        <begin position="243"/>
        <end position="261"/>
    </location>
</feature>
<evidence type="ECO:0000313" key="9">
    <source>
        <dbReference type="EMBL" id="PRD13703.1"/>
    </source>
</evidence>
<dbReference type="InterPro" id="IPR021797">
    <property type="entry name" value="Wzy_C_2"/>
</dbReference>
<feature type="transmembrane region" description="Helical" evidence="5">
    <location>
        <begin position="140"/>
        <end position="162"/>
    </location>
</feature>
<dbReference type="Proteomes" id="UP000239181">
    <property type="component" value="Unassembled WGS sequence"/>
</dbReference>
<evidence type="ECO:0000256" key="5">
    <source>
        <dbReference type="SAM" id="Phobius"/>
    </source>
</evidence>
<reference evidence="9 10" key="1">
    <citation type="submission" date="2017-10" db="EMBL/GenBank/DDBJ databases">
        <title>Draft genome of two endophytic bacteria isolated from 'guarana' Paullinia cupana (Mart.) Ducke.</title>
        <authorList>
            <person name="Siqueira K.A."/>
            <person name="Liotti R.G."/>
            <person name="Mendes T.A."/>
            <person name="Soares M.A."/>
        </authorList>
    </citation>
    <scope>NUCLEOTIDE SEQUENCE [LARGE SCALE GENOMIC DNA]</scope>
    <source>
        <strain evidence="9 10">342</strain>
    </source>
</reference>
<name>A0A2S9I7D1_9GAMM</name>
<accession>A0A2S9I7D1</accession>
<feature type="transmembrane region" description="Helical" evidence="5">
    <location>
        <begin position="218"/>
        <end position="237"/>
    </location>
</feature>
<dbReference type="Pfam" id="PF11846">
    <property type="entry name" value="Wzy_C_2"/>
    <property type="match status" value="1"/>
</dbReference>
<evidence type="ECO:0000256" key="2">
    <source>
        <dbReference type="ARBA" id="ARBA00022692"/>
    </source>
</evidence>
<feature type="transmembrane region" description="Helical" evidence="5">
    <location>
        <begin position="182"/>
        <end position="206"/>
    </location>
</feature>
<dbReference type="Pfam" id="PF04932">
    <property type="entry name" value="Wzy_C"/>
    <property type="match status" value="1"/>
</dbReference>
<dbReference type="OrthoDB" id="5596698at2"/>
<dbReference type="EMBL" id="PDET01000016">
    <property type="protein sequence ID" value="PRD13703.1"/>
    <property type="molecule type" value="Genomic_DNA"/>
</dbReference>
<evidence type="ECO:0000259" key="7">
    <source>
        <dbReference type="Pfam" id="PF11846"/>
    </source>
</evidence>
<organism evidence="9 10">
    <name type="scientific">Pantoea coffeiphila</name>
    <dbReference type="NCBI Taxonomy" id="1465635"/>
    <lineage>
        <taxon>Bacteria</taxon>
        <taxon>Pseudomonadati</taxon>
        <taxon>Pseudomonadota</taxon>
        <taxon>Gammaproteobacteria</taxon>
        <taxon>Enterobacterales</taxon>
        <taxon>Erwiniaceae</taxon>
        <taxon>Pantoea</taxon>
    </lineage>
</organism>
<protein>
    <submittedName>
        <fullName evidence="9">Polymerase</fullName>
    </submittedName>
</protein>
<feature type="domain" description="O-antigen ligase-related" evidence="6">
    <location>
        <begin position="228"/>
        <end position="368"/>
    </location>
</feature>
<dbReference type="InterPro" id="IPR031726">
    <property type="entry name" value="PglL_A"/>
</dbReference>
<feature type="domain" description="Virulence factor membrane-bound polymerase C-terminal" evidence="7">
    <location>
        <begin position="390"/>
        <end position="568"/>
    </location>
</feature>
<dbReference type="PANTHER" id="PTHR37422:SF13">
    <property type="entry name" value="LIPOPOLYSACCHARIDE BIOSYNTHESIS PROTEIN PA4999-RELATED"/>
    <property type="match status" value="1"/>
</dbReference>
<feature type="transmembrane region" description="Helical" evidence="5">
    <location>
        <begin position="268"/>
        <end position="288"/>
    </location>
</feature>
<keyword evidence="3 5" id="KW-1133">Transmembrane helix</keyword>
<evidence type="ECO:0000256" key="4">
    <source>
        <dbReference type="ARBA" id="ARBA00023136"/>
    </source>
</evidence>
<evidence type="ECO:0000259" key="8">
    <source>
        <dbReference type="Pfam" id="PF15864"/>
    </source>
</evidence>
<dbReference type="Pfam" id="PF15864">
    <property type="entry name" value="PglL_A"/>
    <property type="match status" value="1"/>
</dbReference>
<evidence type="ECO:0000256" key="1">
    <source>
        <dbReference type="ARBA" id="ARBA00004141"/>
    </source>
</evidence>